<proteinExistence type="predicted"/>
<feature type="compositionally biased region" description="Acidic residues" evidence="1">
    <location>
        <begin position="312"/>
        <end position="326"/>
    </location>
</feature>
<feature type="region of interest" description="Disordered" evidence="1">
    <location>
        <begin position="312"/>
        <end position="370"/>
    </location>
</feature>
<protein>
    <submittedName>
        <fullName evidence="2">Uncharacterized protein</fullName>
    </submittedName>
</protein>
<accession>A0AAD8XVL1</accession>
<keyword evidence="3" id="KW-1185">Reference proteome</keyword>
<sequence>MRFSILPRVFSSRQAAKKQNTNKPADNTSNEDGSATTDDESSTSSNTSTNGNNKSISTNSTSSKSFPRKKYPLLSSSTSPSTVPSKALPVRIQFALSMFMQRPIPQNWSYLVSLLRGENMQRRLEEPSLSSSWPRSQNNHDEGAKRTLARLEKSLADELTVYEEEVDDEESLEEEREESTVEGETVMELLAPNALSLVNSSAGRQHSDEAEIDVPGSVAKTFIKRPSAENWDLLVQLFRNENRQRWDKDQPHEIMRVESDLTCDESLDAMERNNPKALSIIYESDEETDHDNEDDGEEESIVGIGLLPEMYNESDESEGVEDEEQKDELVIEKEEDDEDNDLEREIRATEESSESPSACQVDWPCSEEEETTAEAEEVAAVPSRAFLRPAPKATTRVPPSFANTRAKAYVLLWERRIRRFDQSQVNVVQKSVQPANVVQSTDLSMAPKAKCLALG</sequence>
<feature type="region of interest" description="Disordered" evidence="1">
    <location>
        <begin position="1"/>
        <end position="84"/>
    </location>
</feature>
<gene>
    <name evidence="2" type="ORF">QTG54_015020</name>
</gene>
<feature type="compositionally biased region" description="Acidic residues" evidence="1">
    <location>
        <begin position="333"/>
        <end position="342"/>
    </location>
</feature>
<feature type="compositionally biased region" description="Low complexity" evidence="1">
    <location>
        <begin position="42"/>
        <end position="65"/>
    </location>
</feature>
<evidence type="ECO:0000313" key="3">
    <source>
        <dbReference type="Proteomes" id="UP001224775"/>
    </source>
</evidence>
<evidence type="ECO:0000256" key="1">
    <source>
        <dbReference type="SAM" id="MobiDB-lite"/>
    </source>
</evidence>
<name>A0AAD8XVL1_9STRA</name>
<dbReference type="EMBL" id="JATAAI010000040">
    <property type="protein sequence ID" value="KAK1734253.1"/>
    <property type="molecule type" value="Genomic_DNA"/>
</dbReference>
<dbReference type="AlphaFoldDB" id="A0AAD8XVL1"/>
<reference evidence="2" key="1">
    <citation type="submission" date="2023-06" db="EMBL/GenBank/DDBJ databases">
        <title>Survivors Of The Sea: Transcriptome response of Skeletonema marinoi to long-term dormancy.</title>
        <authorList>
            <person name="Pinder M.I.M."/>
            <person name="Kourtchenko O."/>
            <person name="Robertson E.K."/>
            <person name="Larsson T."/>
            <person name="Maumus F."/>
            <person name="Osuna-Cruz C.M."/>
            <person name="Vancaester E."/>
            <person name="Stenow R."/>
            <person name="Vandepoele K."/>
            <person name="Ploug H."/>
            <person name="Bruchert V."/>
            <person name="Godhe A."/>
            <person name="Topel M."/>
        </authorList>
    </citation>
    <scope>NUCLEOTIDE SEQUENCE</scope>
    <source>
        <strain evidence="2">R05AC</strain>
    </source>
</reference>
<feature type="compositionally biased region" description="Polar residues" evidence="1">
    <location>
        <begin position="11"/>
        <end position="36"/>
    </location>
</feature>
<comment type="caution">
    <text evidence="2">The sequence shown here is derived from an EMBL/GenBank/DDBJ whole genome shotgun (WGS) entry which is preliminary data.</text>
</comment>
<feature type="compositionally biased region" description="Low complexity" evidence="1">
    <location>
        <begin position="72"/>
        <end position="84"/>
    </location>
</feature>
<evidence type="ECO:0000313" key="2">
    <source>
        <dbReference type="EMBL" id="KAK1734253.1"/>
    </source>
</evidence>
<dbReference type="Proteomes" id="UP001224775">
    <property type="component" value="Unassembled WGS sequence"/>
</dbReference>
<organism evidence="2 3">
    <name type="scientific">Skeletonema marinoi</name>
    <dbReference type="NCBI Taxonomy" id="267567"/>
    <lineage>
        <taxon>Eukaryota</taxon>
        <taxon>Sar</taxon>
        <taxon>Stramenopiles</taxon>
        <taxon>Ochrophyta</taxon>
        <taxon>Bacillariophyta</taxon>
        <taxon>Coscinodiscophyceae</taxon>
        <taxon>Thalassiosirophycidae</taxon>
        <taxon>Thalassiosirales</taxon>
        <taxon>Skeletonemataceae</taxon>
        <taxon>Skeletonema</taxon>
        <taxon>Skeletonema marinoi-dohrnii complex</taxon>
    </lineage>
</organism>
<feature type="compositionally biased region" description="Acidic residues" evidence="1">
    <location>
        <begin position="163"/>
        <end position="181"/>
    </location>
</feature>
<feature type="region of interest" description="Disordered" evidence="1">
    <location>
        <begin position="163"/>
        <end position="183"/>
    </location>
</feature>